<keyword evidence="1" id="KW-0812">Transmembrane</keyword>
<dbReference type="HOGENOM" id="CLU_1159363_0_0_5"/>
<feature type="transmembrane region" description="Helical" evidence="1">
    <location>
        <begin position="132"/>
        <end position="155"/>
    </location>
</feature>
<dbReference type="Proteomes" id="UP000011841">
    <property type="component" value="Chromosome"/>
</dbReference>
<keyword evidence="3" id="KW-1185">Reference proteome</keyword>
<dbReference type="KEGG" id="aol:S58_71480"/>
<evidence type="ECO:0000313" key="3">
    <source>
        <dbReference type="Proteomes" id="UP000011841"/>
    </source>
</evidence>
<sequence length="239" mass="25278">MSTAEAPVIACTLTSGAMKDRMARIAALNRDALFHHERDDLVLRLTYAPEASPRVQRLVNAEQSCCAFLAFDLQESPGALNLTITAPERARDAADALFETFLSGAPASPPAASSCACATTKRPTAKLLGPRAAGATAMTLSTGAVACGACCVLPFTLPAALLAGSGSLLSTLVHMHWWMTGLSVLAVVGAWGWLVWQVRRTGFRPATATLVTLSASTLFMTIALMWPLIEKPLIRALRV</sequence>
<dbReference type="PATRIC" id="fig|1245469.3.peg.7306"/>
<reference evidence="2 3" key="1">
    <citation type="journal article" date="2013" name="Appl. Environ. Microbiol.">
        <title>Genome analysis suggests that the soil oligotrophic bacterium Agromonas oligotrophica (Bradyrhizobium oligotrophicum) is a nitrogen-fixing symbiont of Aeschynomene indica.</title>
        <authorList>
            <person name="Okubo T."/>
            <person name="Fukushima S."/>
            <person name="Itakura M."/>
            <person name="Oshima K."/>
            <person name="Longtonglang A."/>
            <person name="Teaumroong N."/>
            <person name="Mitsui H."/>
            <person name="Hattori M."/>
            <person name="Hattori R."/>
            <person name="Hattori T."/>
            <person name="Minamisawa K."/>
        </authorList>
    </citation>
    <scope>NUCLEOTIDE SEQUENCE [LARGE SCALE GENOMIC DNA]</scope>
    <source>
        <strain evidence="2 3">S58</strain>
    </source>
</reference>
<dbReference type="EMBL" id="AP012603">
    <property type="protein sequence ID" value="BAM93113.1"/>
    <property type="molecule type" value="Genomic_DNA"/>
</dbReference>
<evidence type="ECO:0000313" key="2">
    <source>
        <dbReference type="EMBL" id="BAM93113.1"/>
    </source>
</evidence>
<feature type="transmembrane region" description="Helical" evidence="1">
    <location>
        <begin position="175"/>
        <end position="196"/>
    </location>
</feature>
<evidence type="ECO:0000256" key="1">
    <source>
        <dbReference type="SAM" id="Phobius"/>
    </source>
</evidence>
<gene>
    <name evidence="2" type="ORF">S58_71480</name>
</gene>
<proteinExistence type="predicted"/>
<dbReference type="eggNOG" id="ENOG5033TUD">
    <property type="taxonomic scope" value="Bacteria"/>
</dbReference>
<accession>M4ZH44</accession>
<keyword evidence="1" id="KW-1133">Transmembrane helix</keyword>
<organism evidence="2 3">
    <name type="scientific">Bradyrhizobium oligotrophicum S58</name>
    <dbReference type="NCBI Taxonomy" id="1245469"/>
    <lineage>
        <taxon>Bacteria</taxon>
        <taxon>Pseudomonadati</taxon>
        <taxon>Pseudomonadota</taxon>
        <taxon>Alphaproteobacteria</taxon>
        <taxon>Hyphomicrobiales</taxon>
        <taxon>Nitrobacteraceae</taxon>
        <taxon>Bradyrhizobium</taxon>
    </lineage>
</organism>
<dbReference type="STRING" id="1245469.S58_71480"/>
<name>M4ZH44_9BRAD</name>
<feature type="transmembrane region" description="Helical" evidence="1">
    <location>
        <begin position="208"/>
        <end position="229"/>
    </location>
</feature>
<protein>
    <submittedName>
        <fullName evidence="2">Uncharacterized protein</fullName>
    </submittedName>
</protein>
<keyword evidence="1" id="KW-0472">Membrane</keyword>
<dbReference type="RefSeq" id="WP_015670185.1">
    <property type="nucleotide sequence ID" value="NC_020453.1"/>
</dbReference>
<dbReference type="AlphaFoldDB" id="M4ZH44"/>
<dbReference type="GeneID" id="301821191"/>